<dbReference type="EMBL" id="JAAAUY010000013">
    <property type="protein sequence ID" value="KAF9337942.1"/>
    <property type="molecule type" value="Genomic_DNA"/>
</dbReference>
<dbReference type="PANTHER" id="PTHR23236:SF12">
    <property type="entry name" value="EUKARYOTIC INITIATION FACTOR 4B-RELATED"/>
    <property type="match status" value="1"/>
</dbReference>
<evidence type="ECO:0000256" key="1">
    <source>
        <dbReference type="ARBA" id="ARBA00022884"/>
    </source>
</evidence>
<reference evidence="5" key="1">
    <citation type="journal article" date="2020" name="Fungal Divers.">
        <title>Resolving the Mortierellaceae phylogeny through synthesis of multi-gene phylogenetics and phylogenomics.</title>
        <authorList>
            <person name="Vandepol N."/>
            <person name="Liber J."/>
            <person name="Desiro A."/>
            <person name="Na H."/>
            <person name="Kennedy M."/>
            <person name="Barry K."/>
            <person name="Grigoriev I.V."/>
            <person name="Miller A.N."/>
            <person name="O'Donnell K."/>
            <person name="Stajich J.E."/>
            <person name="Bonito G."/>
        </authorList>
    </citation>
    <scope>NUCLEOTIDE SEQUENCE</scope>
    <source>
        <strain evidence="5">NVP1</strain>
    </source>
</reference>
<dbReference type="SUPFAM" id="SSF54928">
    <property type="entry name" value="RNA-binding domain, RBD"/>
    <property type="match status" value="1"/>
</dbReference>
<feature type="region of interest" description="Disordered" evidence="3">
    <location>
        <begin position="1"/>
        <end position="25"/>
    </location>
</feature>
<keyword evidence="6" id="KW-1185">Reference proteome</keyword>
<keyword evidence="1 2" id="KW-0694">RNA-binding</keyword>
<evidence type="ECO:0000313" key="6">
    <source>
        <dbReference type="Proteomes" id="UP000696485"/>
    </source>
</evidence>
<dbReference type="CDD" id="cd12306">
    <property type="entry name" value="RRM_II_PABPs"/>
    <property type="match status" value="1"/>
</dbReference>
<evidence type="ECO:0000313" key="5">
    <source>
        <dbReference type="EMBL" id="KAF9337942.1"/>
    </source>
</evidence>
<dbReference type="InterPro" id="IPR012677">
    <property type="entry name" value="Nucleotide-bd_a/b_plait_sf"/>
</dbReference>
<dbReference type="AlphaFoldDB" id="A0A9P5SXG1"/>
<dbReference type="InterPro" id="IPR035979">
    <property type="entry name" value="RBD_domain_sf"/>
</dbReference>
<feature type="compositionally biased region" description="Acidic residues" evidence="3">
    <location>
        <begin position="15"/>
        <end position="25"/>
    </location>
</feature>
<dbReference type="SMART" id="SM00360">
    <property type="entry name" value="RRM"/>
    <property type="match status" value="1"/>
</dbReference>
<dbReference type="GO" id="GO:0008143">
    <property type="term" value="F:poly(A) binding"/>
    <property type="evidence" value="ECO:0007669"/>
    <property type="project" value="TreeGrafter"/>
</dbReference>
<name>A0A9P5SXG1_9FUNG</name>
<evidence type="ECO:0000256" key="3">
    <source>
        <dbReference type="SAM" id="MobiDB-lite"/>
    </source>
</evidence>
<evidence type="ECO:0000259" key="4">
    <source>
        <dbReference type="PROSITE" id="PS50102"/>
    </source>
</evidence>
<dbReference type="OrthoDB" id="4726at2759"/>
<feature type="domain" description="RRM" evidence="4">
    <location>
        <begin position="69"/>
        <end position="146"/>
    </location>
</feature>
<proteinExistence type="predicted"/>
<dbReference type="Gene3D" id="3.30.70.330">
    <property type="match status" value="1"/>
</dbReference>
<comment type="caution">
    <text evidence="5">The sequence shown here is derived from an EMBL/GenBank/DDBJ whole genome shotgun (WGS) entry which is preliminary data.</text>
</comment>
<dbReference type="Pfam" id="PF00076">
    <property type="entry name" value="RRM_1"/>
    <property type="match status" value="1"/>
</dbReference>
<organism evidence="5 6">
    <name type="scientific">Podila minutissima</name>
    <dbReference type="NCBI Taxonomy" id="64525"/>
    <lineage>
        <taxon>Eukaryota</taxon>
        <taxon>Fungi</taxon>
        <taxon>Fungi incertae sedis</taxon>
        <taxon>Mucoromycota</taxon>
        <taxon>Mortierellomycotina</taxon>
        <taxon>Mortierellomycetes</taxon>
        <taxon>Mortierellales</taxon>
        <taxon>Mortierellaceae</taxon>
        <taxon>Podila</taxon>
    </lineage>
</organism>
<dbReference type="GO" id="GO:0005737">
    <property type="term" value="C:cytoplasm"/>
    <property type="evidence" value="ECO:0007669"/>
    <property type="project" value="TreeGrafter"/>
</dbReference>
<gene>
    <name evidence="5" type="primary">SGN1</name>
    <name evidence="5" type="ORF">BG006_001520</name>
</gene>
<evidence type="ECO:0000256" key="2">
    <source>
        <dbReference type="PROSITE-ProRule" id="PRU00176"/>
    </source>
</evidence>
<accession>A0A9P5SXG1</accession>
<dbReference type="PROSITE" id="PS50102">
    <property type="entry name" value="RRM"/>
    <property type="match status" value="1"/>
</dbReference>
<dbReference type="PANTHER" id="PTHR23236">
    <property type="entry name" value="EUKARYOTIC TRANSLATION INITIATION FACTOR 4B/4H"/>
    <property type="match status" value="1"/>
</dbReference>
<protein>
    <submittedName>
        <fullName evidence="5">Cytoplasmic RNA-binding protein</fullName>
    </submittedName>
</protein>
<dbReference type="InterPro" id="IPR000504">
    <property type="entry name" value="RRM_dom"/>
</dbReference>
<dbReference type="Proteomes" id="UP000696485">
    <property type="component" value="Unassembled WGS sequence"/>
</dbReference>
<sequence>MSAEDSHNTNQAIADTDDLERDIGDEEIEAMKQRVKEMEAEAAKLREMQAQAEKDMNMVEEDKEAVDSRSVYVGNVDWGSTPEEIQSHFQSCGTINRITILCDKWTGQPKGYAYVEFADTASVANAMVLNESLFRARLIKVTPKRTNVPGMAARGRGRGRGAYRGGFAGHGAYGAYGQPPMYGAPPPYGGGGGYRGRGGRGRGGRGGYYAPY</sequence>